<protein>
    <submittedName>
        <fullName evidence="7">Nuclear control of ATPase protein 2</fullName>
    </submittedName>
</protein>
<reference evidence="7" key="2">
    <citation type="submission" date="2020-02" db="EMBL/GenBank/DDBJ databases">
        <authorList>
            <person name="Gilchrist C.L.M."/>
            <person name="Chooi Y.-H."/>
        </authorList>
    </citation>
    <scope>NUCLEOTIDE SEQUENCE</scope>
    <source>
        <strain evidence="7">MST-FP2251</strain>
    </source>
</reference>
<dbReference type="Proteomes" id="UP001194746">
    <property type="component" value="Unassembled WGS sequence"/>
</dbReference>
<dbReference type="EMBL" id="VCAU01000013">
    <property type="protein sequence ID" value="KAF9892399.1"/>
    <property type="molecule type" value="Genomic_DNA"/>
</dbReference>
<accession>A0AAD4CTH3</accession>
<dbReference type="Pfam" id="PF08637">
    <property type="entry name" value="NCA2"/>
    <property type="match status" value="1"/>
</dbReference>
<dbReference type="PANTHER" id="PTHR28234">
    <property type="entry name" value="NUCLEAR CONTROL OF ATPASE PROTEIN 2"/>
    <property type="match status" value="1"/>
</dbReference>
<evidence type="ECO:0000256" key="5">
    <source>
        <dbReference type="ARBA" id="ARBA00023136"/>
    </source>
</evidence>
<evidence type="ECO:0000256" key="1">
    <source>
        <dbReference type="ARBA" id="ARBA00004225"/>
    </source>
</evidence>
<feature type="transmembrane region" description="Helical" evidence="6">
    <location>
        <begin position="509"/>
        <end position="531"/>
    </location>
</feature>
<evidence type="ECO:0000256" key="6">
    <source>
        <dbReference type="SAM" id="Phobius"/>
    </source>
</evidence>
<evidence type="ECO:0000256" key="2">
    <source>
        <dbReference type="ARBA" id="ARBA00022692"/>
    </source>
</evidence>
<keyword evidence="2 6" id="KW-0812">Transmembrane</keyword>
<keyword evidence="3 6" id="KW-1133">Transmembrane helix</keyword>
<reference evidence="7" key="1">
    <citation type="journal article" date="2019" name="Beilstein J. Org. Chem.">
        <title>Nanangenines: drimane sesquiterpenoids as the dominant metabolite cohort of a novel Australian fungus, Aspergillus nanangensis.</title>
        <authorList>
            <person name="Lacey H.J."/>
            <person name="Gilchrist C.L.M."/>
            <person name="Crombie A."/>
            <person name="Kalaitzis J.A."/>
            <person name="Vuong D."/>
            <person name="Rutledge P.J."/>
            <person name="Turner P."/>
            <person name="Pitt J.I."/>
            <person name="Lacey E."/>
            <person name="Chooi Y.H."/>
            <person name="Piggott A.M."/>
        </authorList>
    </citation>
    <scope>NUCLEOTIDE SEQUENCE</scope>
    <source>
        <strain evidence="7">MST-FP2251</strain>
    </source>
</reference>
<keyword evidence="8" id="KW-1185">Reference proteome</keyword>
<organism evidence="7 8">
    <name type="scientific">Aspergillus nanangensis</name>
    <dbReference type="NCBI Taxonomy" id="2582783"/>
    <lineage>
        <taxon>Eukaryota</taxon>
        <taxon>Fungi</taxon>
        <taxon>Dikarya</taxon>
        <taxon>Ascomycota</taxon>
        <taxon>Pezizomycotina</taxon>
        <taxon>Eurotiomycetes</taxon>
        <taxon>Eurotiomycetidae</taxon>
        <taxon>Eurotiales</taxon>
        <taxon>Aspergillaceae</taxon>
        <taxon>Aspergillus</taxon>
        <taxon>Aspergillus subgen. Circumdati</taxon>
    </lineage>
</organism>
<dbReference type="AlphaFoldDB" id="A0AAD4CTH3"/>
<evidence type="ECO:0000256" key="4">
    <source>
        <dbReference type="ARBA" id="ARBA00023128"/>
    </source>
</evidence>
<dbReference type="InterPro" id="IPR013946">
    <property type="entry name" value="NCA2-like"/>
</dbReference>
<keyword evidence="5 6" id="KW-0472">Membrane</keyword>
<keyword evidence="4" id="KW-0496">Mitochondrion</keyword>
<name>A0AAD4CTH3_ASPNN</name>
<evidence type="ECO:0000313" key="8">
    <source>
        <dbReference type="Proteomes" id="UP001194746"/>
    </source>
</evidence>
<proteinExistence type="predicted"/>
<comment type="caution">
    <text evidence="7">The sequence shown here is derived from an EMBL/GenBank/DDBJ whole genome shotgun (WGS) entry which is preliminary data.</text>
</comment>
<evidence type="ECO:0000313" key="7">
    <source>
        <dbReference type="EMBL" id="KAF9892399.1"/>
    </source>
</evidence>
<dbReference type="PANTHER" id="PTHR28234:SF1">
    <property type="entry name" value="NUCLEAR CONTROL OF ATPASE PROTEIN 2"/>
    <property type="match status" value="1"/>
</dbReference>
<sequence>MLLRNLSAKMSVIKSKIHSLDLQLDRLERQKCDSHLDTLRLIENDEEDDSIFEYISRLEDIISALSVTSKSQPLLHSKHIADLISKASFQLPIEQRNCSNVAAIHAMDLLWLMTGKATVQTLGVLLKTLLDQTISLNDEIYYWEDVFASHWHSGFYALQTSPFRLWSTLVEGDLGGMNRYRQATYQRVPFRISALGGPRSQVNQNRCALKALKDFNASAIGALMADCFRLNLDASLPKRANYDPENGDNWRGTTSRAVIIMETLLQTSLHGDDTPGCAEDIFGIVDRELDESKSKDDEDYFEPPTRVIERLTHILEDLLPRYTAQSILKLKRFGRPPRLVRYWLPISATALCGSTLLKILISRRFELLSWVTHIGSTCIEFWSNWVMEPVQKLIGTIRHDDTSEIALMSKNSLEADRASLERMVVDFVLDRDDSTHTDRAMDTNIITSKVREGDLTPVLRAYEKDLRTPFIGTVRGDLVRALLIQVQKTKVDVEIAIGGIDALLKSQELVFGFVGLTPGIMVSYACFRWVWGLLGNRRGLRTGRKHEEFRRALRDVHRTLLLPPTTAGLLAYKNHGLLICETETLLQKAHMILSGADLRAFQEDIGDLIQGNEVYRQLSIVDRLGWSYSRQMR</sequence>
<gene>
    <name evidence="7" type="primary">NCA2</name>
    <name evidence="7" type="ORF">FE257_002176</name>
</gene>
<comment type="subcellular location">
    <subcellularLocation>
        <location evidence="1">Mitochondrion membrane</location>
        <topology evidence="1">Multi-pass membrane protein</topology>
    </subcellularLocation>
</comment>
<evidence type="ECO:0000256" key="3">
    <source>
        <dbReference type="ARBA" id="ARBA00022989"/>
    </source>
</evidence>
<dbReference type="GO" id="GO:0005741">
    <property type="term" value="C:mitochondrial outer membrane"/>
    <property type="evidence" value="ECO:0007669"/>
    <property type="project" value="TreeGrafter"/>
</dbReference>